<comment type="catalytic activity">
    <reaction evidence="7">
        <text>an acyl-CoA + a 1,2-diacyl-sn-glycerol = a triacyl-sn-glycerol + CoA</text>
        <dbReference type="Rhea" id="RHEA:10868"/>
        <dbReference type="ChEBI" id="CHEBI:17815"/>
        <dbReference type="ChEBI" id="CHEBI:57287"/>
        <dbReference type="ChEBI" id="CHEBI:58342"/>
        <dbReference type="ChEBI" id="CHEBI:64615"/>
        <dbReference type="EC" id="2.3.1.20"/>
    </reaction>
</comment>
<keyword evidence="3" id="KW-0808">Transferase</keyword>
<evidence type="ECO:0000259" key="9">
    <source>
        <dbReference type="Pfam" id="PF06974"/>
    </source>
</evidence>
<organism evidence="10">
    <name type="scientific">Aphanomyces invadans</name>
    <dbReference type="NCBI Taxonomy" id="157072"/>
    <lineage>
        <taxon>Eukaryota</taxon>
        <taxon>Sar</taxon>
        <taxon>Stramenopiles</taxon>
        <taxon>Oomycota</taxon>
        <taxon>Saprolegniomycetes</taxon>
        <taxon>Saprolegniales</taxon>
        <taxon>Verrucalvaceae</taxon>
        <taxon>Aphanomyces</taxon>
    </lineage>
</organism>
<feature type="domain" description="O-acyltransferase WSD1-like N-terminal" evidence="8">
    <location>
        <begin position="79"/>
        <end position="272"/>
    </location>
</feature>
<evidence type="ECO:0000256" key="5">
    <source>
        <dbReference type="ARBA" id="ARBA00024360"/>
    </source>
</evidence>
<evidence type="ECO:0000256" key="6">
    <source>
        <dbReference type="ARBA" id="ARBA00047604"/>
    </source>
</evidence>
<dbReference type="GO" id="GO:0019432">
    <property type="term" value="P:triglyceride biosynthetic process"/>
    <property type="evidence" value="ECO:0007669"/>
    <property type="project" value="UniProtKB-UniPathway"/>
</dbReference>
<dbReference type="Pfam" id="PF03007">
    <property type="entry name" value="WS_DGAT_cat"/>
    <property type="match status" value="1"/>
</dbReference>
<protein>
    <submittedName>
        <fullName evidence="10">Uncharacterized protein</fullName>
    </submittedName>
</protein>
<dbReference type="AlphaFoldDB" id="A0A024UNJ3"/>
<dbReference type="GO" id="GO:0004144">
    <property type="term" value="F:diacylglycerol O-acyltransferase activity"/>
    <property type="evidence" value="ECO:0007669"/>
    <property type="project" value="UniProtKB-EC"/>
</dbReference>
<dbReference type="InterPro" id="IPR004255">
    <property type="entry name" value="O-acyltransferase_WSD1_N"/>
</dbReference>
<reference evidence="10" key="1">
    <citation type="submission" date="2013-12" db="EMBL/GenBank/DDBJ databases">
        <title>The Genome Sequence of Aphanomyces invadans NJM9701.</title>
        <authorList>
            <consortium name="The Broad Institute Genomics Platform"/>
            <person name="Russ C."/>
            <person name="Tyler B."/>
            <person name="van West P."/>
            <person name="Dieguez-Uribeondo J."/>
            <person name="Young S.K."/>
            <person name="Zeng Q."/>
            <person name="Gargeya S."/>
            <person name="Fitzgerald M."/>
            <person name="Abouelleil A."/>
            <person name="Alvarado L."/>
            <person name="Chapman S.B."/>
            <person name="Gainer-Dewar J."/>
            <person name="Goldberg J."/>
            <person name="Griggs A."/>
            <person name="Gujja S."/>
            <person name="Hansen M."/>
            <person name="Howarth C."/>
            <person name="Imamovic A."/>
            <person name="Ireland A."/>
            <person name="Larimer J."/>
            <person name="McCowan C."/>
            <person name="Murphy C."/>
            <person name="Pearson M."/>
            <person name="Poon T.W."/>
            <person name="Priest M."/>
            <person name="Roberts A."/>
            <person name="Saif S."/>
            <person name="Shea T."/>
            <person name="Sykes S."/>
            <person name="Wortman J."/>
            <person name="Nusbaum C."/>
            <person name="Birren B."/>
        </authorList>
    </citation>
    <scope>NUCLEOTIDE SEQUENCE [LARGE SCALE GENOMIC DNA]</scope>
    <source>
        <strain evidence="10">NJM9701</strain>
    </source>
</reference>
<evidence type="ECO:0000256" key="2">
    <source>
        <dbReference type="ARBA" id="ARBA00005189"/>
    </source>
</evidence>
<dbReference type="InterPro" id="IPR009721">
    <property type="entry name" value="O-acyltransferase_WSD1_C"/>
</dbReference>
<comment type="similarity">
    <text evidence="5">In the N-terminal section; belongs to the long-chain O-acyltransferase family.</text>
</comment>
<dbReference type="RefSeq" id="XP_008863301.1">
    <property type="nucleotide sequence ID" value="XM_008865079.1"/>
</dbReference>
<proteinExistence type="inferred from homology"/>
<evidence type="ECO:0000313" key="10">
    <source>
        <dbReference type="EMBL" id="ETW07208.1"/>
    </source>
</evidence>
<dbReference type="STRING" id="157072.A0A024UNJ3"/>
<dbReference type="VEuPathDB" id="FungiDB:H310_01797"/>
<dbReference type="InterPro" id="IPR023213">
    <property type="entry name" value="CAT-like_dom_sf"/>
</dbReference>
<dbReference type="OrthoDB" id="619536at2759"/>
<dbReference type="PANTHER" id="PTHR31650">
    <property type="entry name" value="O-ACYLTRANSFERASE (WSD1-LIKE) FAMILY PROTEIN"/>
    <property type="match status" value="1"/>
</dbReference>
<name>A0A024UNJ3_9STRA</name>
<evidence type="ECO:0000256" key="7">
    <source>
        <dbReference type="ARBA" id="ARBA00048109"/>
    </source>
</evidence>
<dbReference type="InterPro" id="IPR045034">
    <property type="entry name" value="O-acyltransferase_WSD1-like"/>
</dbReference>
<dbReference type="EMBL" id="KI913954">
    <property type="protein sequence ID" value="ETW07208.1"/>
    <property type="molecule type" value="Genomic_DNA"/>
</dbReference>
<dbReference type="PANTHER" id="PTHR31650:SF1">
    <property type="entry name" value="WAX ESTER SYNTHASE_DIACYLGLYCEROL ACYLTRANSFERASE 4-RELATED"/>
    <property type="match status" value="1"/>
</dbReference>
<dbReference type="eggNOG" id="ENOG502S61Z">
    <property type="taxonomic scope" value="Eukaryota"/>
</dbReference>
<dbReference type="GO" id="GO:0047196">
    <property type="term" value="F:long-chain-alcohol O-fatty-acyltransferase activity"/>
    <property type="evidence" value="ECO:0007669"/>
    <property type="project" value="UniProtKB-EC"/>
</dbReference>
<dbReference type="SUPFAM" id="SSF52777">
    <property type="entry name" value="CoA-dependent acyltransferases"/>
    <property type="match status" value="1"/>
</dbReference>
<comment type="catalytic activity">
    <reaction evidence="6">
        <text>a long chain fatty alcohol + a fatty acyl-CoA = a long-chain alcohol wax ester + CoA</text>
        <dbReference type="Rhea" id="RHEA:38443"/>
        <dbReference type="ChEBI" id="CHEBI:17135"/>
        <dbReference type="ChEBI" id="CHEBI:57287"/>
        <dbReference type="ChEBI" id="CHEBI:77636"/>
        <dbReference type="ChEBI" id="CHEBI:235323"/>
        <dbReference type="EC" id="2.3.1.75"/>
    </reaction>
</comment>
<comment type="pathway">
    <text evidence="2">Lipid metabolism.</text>
</comment>
<comment type="pathway">
    <text evidence="1">Glycerolipid metabolism; triacylglycerol biosynthesis.</text>
</comment>
<keyword evidence="4" id="KW-0012">Acyltransferase</keyword>
<gene>
    <name evidence="10" type="ORF">H310_01797</name>
</gene>
<evidence type="ECO:0000256" key="3">
    <source>
        <dbReference type="ARBA" id="ARBA00022679"/>
    </source>
</evidence>
<dbReference type="GeneID" id="20078847"/>
<evidence type="ECO:0000256" key="1">
    <source>
        <dbReference type="ARBA" id="ARBA00004771"/>
    </source>
</evidence>
<dbReference type="Pfam" id="PF06974">
    <property type="entry name" value="WS_DGAT_C"/>
    <property type="match status" value="1"/>
</dbReference>
<accession>A0A024UNJ3</accession>
<feature type="domain" description="O-acyltransferase WSD1 C-terminal" evidence="9">
    <location>
        <begin position="329"/>
        <end position="469"/>
    </location>
</feature>
<dbReference type="UniPathway" id="UPA00282"/>
<sequence>MLVVLLHLLLASLSLLLLLAVAPTWWFRRWSDVTSRWRLRPIGHATLLATDADHAPIMTIIMVVQGVWLLESLAGLMCQRMAADPTFFRRFCSRVAVDTNDFELVPGFNPASHIHDVPLEHRHKTPLEFAELMATQVLTLDQPLWACHVLPVRDNRTFVVWRIHHALADGASVHAFFARLSDNPPVAVVPPAASHTVPSKWKTLGQHAHLVIKSLWLYGKKATRVLLQPEPRTRLNQAGGRAKRMFYTTGYSVKTTKAMAKHLGVHVTVNDVFLSCITGALRAMLMEEASTDRDAMPSGLTDPTCVVRAGISVDLRQPGDVPTMAEPDNRFSCLLVALPLGEACPVRRLHLIVQAMDEAKNSLERYITFALSTMVAQFPPRVLAKVVAFLTSHSSVAISNVRGPRHVLYFDGHPLESLHGYVPPPPCVNMGIAIYSMADALGVSVQVNASVFQHPDKFLVHVQREYDELQRCAAKYTPTQIRRSECAGPTEEAEGGWGFHVASIS</sequence>
<dbReference type="Gene3D" id="3.30.559.10">
    <property type="entry name" value="Chloramphenicol acetyltransferase-like domain"/>
    <property type="match status" value="1"/>
</dbReference>
<evidence type="ECO:0000256" key="4">
    <source>
        <dbReference type="ARBA" id="ARBA00023315"/>
    </source>
</evidence>
<dbReference type="GO" id="GO:0005886">
    <property type="term" value="C:plasma membrane"/>
    <property type="evidence" value="ECO:0007669"/>
    <property type="project" value="TreeGrafter"/>
</dbReference>
<evidence type="ECO:0000259" key="8">
    <source>
        <dbReference type="Pfam" id="PF03007"/>
    </source>
</evidence>